<dbReference type="InterPro" id="IPR051549">
    <property type="entry name" value="PEP_Utilizing_Enz"/>
</dbReference>
<evidence type="ECO:0000313" key="2">
    <source>
        <dbReference type="EMBL" id="ARX81702.1"/>
    </source>
</evidence>
<sequence length="542" mass="57009">MIGVDGDRLAVVALDARRAQDVRIAGAKAAHLARAAGAGLPVLPGFVVAAAAADPEAHHGESELRRAWGELSDQGARPLVVRSSSAHEDGAESSLAGLFETVLDVHGWDAFTDAVRRVLRSAHRVPVRQVPDHGHDGAARADMAVLVQPMVRAVVGGVMFGADPLTGRYDRVLVSAVPGGPDRLVDGSADGVRHHLTRHARLVRTEPAEPRGSRLLDRGRLRRLVRLARLAEREFGGPQDIEFGFDADDRLWLFQTRPITAMPTAPPRGARLLGPGPVAETFPGVVQPLDEDLWLAPMSYGLTLALDLTGSAPRGQLRRLPVVTTVDGRAAADLRLLGAAPARGPGSAFLGFLNPAPGARRAAAAWRTGRLRAALPMLAVDLMADVDRYLSELPPPEEMLSGRLFAAVSWGRTVLASLHAQESLAGALLAHDSGATAVGEALAVLSEARAAEPDDARLVARHPVLLSLLPPSLGPRPPLPARTAWAGVPRGTAALPAREGCGCGCAGCRRCRPPWCARQPAASRPPGSSTIRPAWPCCAGPS</sequence>
<evidence type="ECO:0000313" key="3">
    <source>
        <dbReference type="Proteomes" id="UP000195880"/>
    </source>
</evidence>
<proteinExistence type="predicted"/>
<dbReference type="InterPro" id="IPR002192">
    <property type="entry name" value="PPDK_AMP/ATP-bd"/>
</dbReference>
<dbReference type="eggNOG" id="COG0574">
    <property type="taxonomic scope" value="Bacteria"/>
</dbReference>
<evidence type="ECO:0000259" key="1">
    <source>
        <dbReference type="Pfam" id="PF01326"/>
    </source>
</evidence>
<dbReference type="SUPFAM" id="SSF56059">
    <property type="entry name" value="Glutathione synthetase ATP-binding domain-like"/>
    <property type="match status" value="1"/>
</dbReference>
<dbReference type="Gene3D" id="3.30.470.20">
    <property type="entry name" value="ATP-grasp fold, B domain"/>
    <property type="match status" value="1"/>
</dbReference>
<dbReference type="EMBL" id="CP021748">
    <property type="protein sequence ID" value="ARX81702.1"/>
    <property type="molecule type" value="Genomic_DNA"/>
</dbReference>
<dbReference type="STRING" id="67267.GCA_000716675_01133"/>
<dbReference type="RefSeq" id="WP_237306965.1">
    <property type="nucleotide sequence ID" value="NZ_CP021748.1"/>
</dbReference>
<dbReference type="Pfam" id="PF01326">
    <property type="entry name" value="PPDK_N"/>
    <property type="match status" value="2"/>
</dbReference>
<dbReference type="AlphaFoldDB" id="A0A1Z1W5N6"/>
<organism evidence="2 3">
    <name type="scientific">Streptomyces alboflavus</name>
    <dbReference type="NCBI Taxonomy" id="67267"/>
    <lineage>
        <taxon>Bacteria</taxon>
        <taxon>Bacillati</taxon>
        <taxon>Actinomycetota</taxon>
        <taxon>Actinomycetes</taxon>
        <taxon>Kitasatosporales</taxon>
        <taxon>Streptomycetaceae</taxon>
        <taxon>Streptomyces</taxon>
    </lineage>
</organism>
<dbReference type="KEGG" id="salf:SMD44_01100"/>
<dbReference type="PANTHER" id="PTHR43615:SF1">
    <property type="entry name" value="PPDK_N DOMAIN-CONTAINING PROTEIN"/>
    <property type="match status" value="1"/>
</dbReference>
<dbReference type="PANTHER" id="PTHR43615">
    <property type="entry name" value="PHOSPHOENOLPYRUVATE SYNTHASE-RELATED"/>
    <property type="match status" value="1"/>
</dbReference>
<dbReference type="InterPro" id="IPR013815">
    <property type="entry name" value="ATP_grasp_subdomain_1"/>
</dbReference>
<dbReference type="GO" id="GO:0016301">
    <property type="term" value="F:kinase activity"/>
    <property type="evidence" value="ECO:0007669"/>
    <property type="project" value="InterPro"/>
</dbReference>
<protein>
    <recommendedName>
        <fullName evidence="1">Pyruvate phosphate dikinase AMP/ATP-binding domain-containing protein</fullName>
    </recommendedName>
</protein>
<keyword evidence="3" id="KW-1185">Reference proteome</keyword>
<dbReference type="Proteomes" id="UP000195880">
    <property type="component" value="Chromosome"/>
</dbReference>
<reference evidence="2 3" key="1">
    <citation type="submission" date="2017-05" db="EMBL/GenBank/DDBJ databases">
        <title>Streptomyces alboflavus Genome sequencing and assembly.</title>
        <authorList>
            <person name="Wang Y."/>
            <person name="Du B."/>
            <person name="Ding Y."/>
            <person name="Liu H."/>
            <person name="Hou Q."/>
            <person name="Liu K."/>
            <person name="Wang C."/>
            <person name="Yao L."/>
        </authorList>
    </citation>
    <scope>NUCLEOTIDE SEQUENCE [LARGE SCALE GENOMIC DNA]</scope>
    <source>
        <strain evidence="2 3">MDJK44</strain>
    </source>
</reference>
<feature type="domain" description="Pyruvate phosphate dikinase AMP/ATP-binding" evidence="1">
    <location>
        <begin position="207"/>
        <end position="263"/>
    </location>
</feature>
<dbReference type="GO" id="GO:0005524">
    <property type="term" value="F:ATP binding"/>
    <property type="evidence" value="ECO:0007669"/>
    <property type="project" value="InterPro"/>
</dbReference>
<accession>A0A1Z1W5N6</accession>
<dbReference type="eggNOG" id="COG1080">
    <property type="taxonomic scope" value="Bacteria"/>
</dbReference>
<dbReference type="Gene3D" id="3.30.1490.20">
    <property type="entry name" value="ATP-grasp fold, A domain"/>
    <property type="match status" value="2"/>
</dbReference>
<gene>
    <name evidence="2" type="ORF">SMD44_01100</name>
</gene>
<feature type="domain" description="Pyruvate phosphate dikinase AMP/ATP-binding" evidence="1">
    <location>
        <begin position="61"/>
        <end position="189"/>
    </location>
</feature>
<name>A0A1Z1W5N6_9ACTN</name>